<sequence>MIFVNEVQPKSTFLGHDYGRSSLTSNTGRFGVPAEPPPLPCEPVVLCRHGYNSLSSHIYEEIGIHEFNTNSKSYC</sequence>
<reference evidence="1" key="2">
    <citation type="journal article" date="2015" name="Data Brief">
        <title>Shoot transcriptome of the giant reed, Arundo donax.</title>
        <authorList>
            <person name="Barrero R.A."/>
            <person name="Guerrero F.D."/>
            <person name="Moolhuijzen P."/>
            <person name="Goolsby J.A."/>
            <person name="Tidwell J."/>
            <person name="Bellgard S.E."/>
            <person name="Bellgard M.I."/>
        </authorList>
    </citation>
    <scope>NUCLEOTIDE SEQUENCE</scope>
    <source>
        <tissue evidence="1">Shoot tissue taken approximately 20 cm above the soil surface</tissue>
    </source>
</reference>
<proteinExistence type="predicted"/>
<accession>A0A0A8Y993</accession>
<name>A0A0A8Y993_ARUDO</name>
<dbReference type="EMBL" id="GBRH01276017">
    <property type="protein sequence ID" value="JAD21878.1"/>
    <property type="molecule type" value="Transcribed_RNA"/>
</dbReference>
<reference evidence="1" key="1">
    <citation type="submission" date="2014-09" db="EMBL/GenBank/DDBJ databases">
        <authorList>
            <person name="Magalhaes I.L.F."/>
            <person name="Oliveira U."/>
            <person name="Santos F.R."/>
            <person name="Vidigal T.H.D.A."/>
            <person name="Brescovit A.D."/>
            <person name="Santos A.J."/>
        </authorList>
    </citation>
    <scope>NUCLEOTIDE SEQUENCE</scope>
    <source>
        <tissue evidence="1">Shoot tissue taken approximately 20 cm above the soil surface</tissue>
    </source>
</reference>
<evidence type="ECO:0000313" key="1">
    <source>
        <dbReference type="EMBL" id="JAD21878.1"/>
    </source>
</evidence>
<organism evidence="1">
    <name type="scientific">Arundo donax</name>
    <name type="common">Giant reed</name>
    <name type="synonym">Donax arundinaceus</name>
    <dbReference type="NCBI Taxonomy" id="35708"/>
    <lineage>
        <taxon>Eukaryota</taxon>
        <taxon>Viridiplantae</taxon>
        <taxon>Streptophyta</taxon>
        <taxon>Embryophyta</taxon>
        <taxon>Tracheophyta</taxon>
        <taxon>Spermatophyta</taxon>
        <taxon>Magnoliopsida</taxon>
        <taxon>Liliopsida</taxon>
        <taxon>Poales</taxon>
        <taxon>Poaceae</taxon>
        <taxon>PACMAD clade</taxon>
        <taxon>Arundinoideae</taxon>
        <taxon>Arundineae</taxon>
        <taxon>Arundo</taxon>
    </lineage>
</organism>
<dbReference type="AlphaFoldDB" id="A0A0A8Y993"/>
<protein>
    <submittedName>
        <fullName evidence="1">Uncharacterized protein</fullName>
    </submittedName>
</protein>